<evidence type="ECO:0000259" key="7">
    <source>
        <dbReference type="PROSITE" id="PS51085"/>
    </source>
</evidence>
<feature type="compositionally biased region" description="Low complexity" evidence="6">
    <location>
        <begin position="494"/>
        <end position="512"/>
    </location>
</feature>
<feature type="compositionally biased region" description="Acidic residues" evidence="6">
    <location>
        <begin position="256"/>
        <end position="268"/>
    </location>
</feature>
<proteinExistence type="predicted"/>
<protein>
    <submittedName>
        <fullName evidence="8">(2Fe-2S)-binding protein</fullName>
    </submittedName>
</protein>
<dbReference type="InterPro" id="IPR012675">
    <property type="entry name" value="Beta-grasp_dom_sf"/>
</dbReference>
<accession>A0ABS3WNU2</accession>
<dbReference type="SUPFAM" id="SSF47741">
    <property type="entry name" value="CO dehydrogenase ISP C-domain like"/>
    <property type="match status" value="1"/>
</dbReference>
<evidence type="ECO:0000313" key="9">
    <source>
        <dbReference type="Proteomes" id="UP001518976"/>
    </source>
</evidence>
<evidence type="ECO:0000256" key="2">
    <source>
        <dbReference type="ARBA" id="ARBA00022723"/>
    </source>
</evidence>
<dbReference type="InterPro" id="IPR036010">
    <property type="entry name" value="2Fe-2S_ferredoxin-like_sf"/>
</dbReference>
<dbReference type="PANTHER" id="PTHR44379:SF8">
    <property type="entry name" value="XANTHINE DEHYDROGENASE IRON-SULFUR-BINDING SUBUNIT XDHC-RELATED"/>
    <property type="match status" value="1"/>
</dbReference>
<dbReference type="InterPro" id="IPR051452">
    <property type="entry name" value="Diverse_Oxidoreductases"/>
</dbReference>
<dbReference type="Gene3D" id="1.10.150.120">
    <property type="entry name" value="[2Fe-2S]-binding domain"/>
    <property type="match status" value="1"/>
</dbReference>
<dbReference type="InterPro" id="IPR006058">
    <property type="entry name" value="2Fe2S_fd_BS"/>
</dbReference>
<feature type="region of interest" description="Disordered" evidence="6">
    <location>
        <begin position="1"/>
        <end position="281"/>
    </location>
</feature>
<feature type="compositionally biased region" description="Low complexity" evidence="6">
    <location>
        <begin position="450"/>
        <end position="462"/>
    </location>
</feature>
<dbReference type="InterPro" id="IPR002888">
    <property type="entry name" value="2Fe-2S-bd"/>
</dbReference>
<feature type="region of interest" description="Disordered" evidence="6">
    <location>
        <begin position="443"/>
        <end position="601"/>
    </location>
</feature>
<dbReference type="Pfam" id="PF01799">
    <property type="entry name" value="Fer2_2"/>
    <property type="match status" value="1"/>
</dbReference>
<dbReference type="Pfam" id="PF00111">
    <property type="entry name" value="Fer2"/>
    <property type="match status" value="1"/>
</dbReference>
<dbReference type="PROSITE" id="PS00197">
    <property type="entry name" value="2FE2S_FER_1"/>
    <property type="match status" value="1"/>
</dbReference>
<dbReference type="EMBL" id="JAFFZN010000003">
    <property type="protein sequence ID" value="MBO8184788.1"/>
    <property type="molecule type" value="Genomic_DNA"/>
</dbReference>
<keyword evidence="9" id="KW-1185">Reference proteome</keyword>
<dbReference type="SUPFAM" id="SSF54292">
    <property type="entry name" value="2Fe-2S ferredoxin-like"/>
    <property type="match status" value="1"/>
</dbReference>
<evidence type="ECO:0000256" key="3">
    <source>
        <dbReference type="ARBA" id="ARBA00023002"/>
    </source>
</evidence>
<evidence type="ECO:0000256" key="5">
    <source>
        <dbReference type="ARBA" id="ARBA00023014"/>
    </source>
</evidence>
<reference evidence="8 9" key="1">
    <citation type="submission" date="2021-02" db="EMBL/GenBank/DDBJ databases">
        <title>Streptomyces spirodelae sp. nov., isolated from duckweed.</title>
        <authorList>
            <person name="Saimee Y."/>
            <person name="Duangmal K."/>
        </authorList>
    </citation>
    <scope>NUCLEOTIDE SEQUENCE [LARGE SCALE GENOMIC DNA]</scope>
    <source>
        <strain evidence="8 9">DW4-2</strain>
    </source>
</reference>
<feature type="compositionally biased region" description="Low complexity" evidence="6">
    <location>
        <begin position="20"/>
        <end position="36"/>
    </location>
</feature>
<keyword evidence="1" id="KW-0001">2Fe-2S</keyword>
<comment type="caution">
    <text evidence="8">The sequence shown here is derived from an EMBL/GenBank/DDBJ whole genome shotgun (WGS) entry which is preliminary data.</text>
</comment>
<dbReference type="Gene3D" id="3.10.20.30">
    <property type="match status" value="1"/>
</dbReference>
<feature type="compositionally biased region" description="Low complexity" evidence="6">
    <location>
        <begin position="245"/>
        <end position="255"/>
    </location>
</feature>
<dbReference type="Proteomes" id="UP001518976">
    <property type="component" value="Unassembled WGS sequence"/>
</dbReference>
<sequence length="601" mass="60707">MPGSRTPVHRDPEAGAPVSGGPRADAPGAGAGAQEGEPAHAWTPSSPASAPHWDSPAPVPGSAPDAAGPGPLPPQEPGTQTWPADGVPGSTTAYRFPSVPTADHADASPVPEPQQPGIVAGEPPAPPAGPESHSDSEVTSLAQAAPAPVPPPAPQPQAAEPESDAAARTEAGEAPGPGPEAVSQPRPEHPESEHPESEQAATGTEAGPGHATGAPPTPGTEPAAEAGSEAAPEPEPGSESDPASDSEGGPAGAAEADGEADPADEEDAAPLPEAVETEDEHPHVSYVLRVNGVDRPVASAWIGESLLYVLRERLGLAGAKDGCSQGECGACSVQVDGRLVAACLVPAATAAGSEVRTVEGLSADGTPSDVQCALAESGSVQCGFCVPGLAMTVHDLLEGNHAPTELETRKAISGNLCRCSGYRGVLDAVRTVVEQRAARAEREAAEAEAQEQAQAHAQSQAAIDQQHPGHGQYPGHADHGQGGFDPQSGYAHGGYEQQPVPYEQQQGGYEQQPGGGYGPGAYDEGATYGGVPYEQGGHGQSGHEQSGYEQNSHEQGGYGPDGYGYEAAYPDGTYPDGTYPDGTYGAHIPHQTRHPENGGES</sequence>
<dbReference type="InterPro" id="IPR036884">
    <property type="entry name" value="2Fe-2S-bd_dom_sf"/>
</dbReference>
<keyword evidence="4" id="KW-0408">Iron</keyword>
<dbReference type="PROSITE" id="PS51085">
    <property type="entry name" value="2FE2S_FER_2"/>
    <property type="match status" value="1"/>
</dbReference>
<evidence type="ECO:0000256" key="6">
    <source>
        <dbReference type="SAM" id="MobiDB-lite"/>
    </source>
</evidence>
<organism evidence="8 9">
    <name type="scientific">Streptomyces spirodelae</name>
    <dbReference type="NCBI Taxonomy" id="2812904"/>
    <lineage>
        <taxon>Bacteria</taxon>
        <taxon>Bacillati</taxon>
        <taxon>Actinomycetota</taxon>
        <taxon>Actinomycetes</taxon>
        <taxon>Kitasatosporales</taxon>
        <taxon>Streptomycetaceae</taxon>
        <taxon>Streptomyces</taxon>
    </lineage>
</organism>
<keyword evidence="3" id="KW-0560">Oxidoreductase</keyword>
<feature type="compositionally biased region" description="Basic and acidic residues" evidence="6">
    <location>
        <begin position="186"/>
        <end position="197"/>
    </location>
</feature>
<name>A0ABS3WNU2_9ACTN</name>
<feature type="domain" description="2Fe-2S ferredoxin-type" evidence="7">
    <location>
        <begin position="284"/>
        <end position="361"/>
    </location>
</feature>
<evidence type="ECO:0000313" key="8">
    <source>
        <dbReference type="EMBL" id="MBO8184788.1"/>
    </source>
</evidence>
<evidence type="ECO:0000256" key="4">
    <source>
        <dbReference type="ARBA" id="ARBA00023004"/>
    </source>
</evidence>
<dbReference type="CDD" id="cd00207">
    <property type="entry name" value="fer2"/>
    <property type="match status" value="1"/>
</dbReference>
<dbReference type="PANTHER" id="PTHR44379">
    <property type="entry name" value="OXIDOREDUCTASE WITH IRON-SULFUR SUBUNIT"/>
    <property type="match status" value="1"/>
</dbReference>
<feature type="compositionally biased region" description="Low complexity" evidence="6">
    <location>
        <begin position="60"/>
        <end position="69"/>
    </location>
</feature>
<keyword evidence="2" id="KW-0479">Metal-binding</keyword>
<feature type="compositionally biased region" description="Low complexity" evidence="6">
    <location>
        <begin position="198"/>
        <end position="235"/>
    </location>
</feature>
<dbReference type="InterPro" id="IPR001041">
    <property type="entry name" value="2Fe-2S_ferredoxin-type"/>
</dbReference>
<evidence type="ECO:0000256" key="1">
    <source>
        <dbReference type="ARBA" id="ARBA00022714"/>
    </source>
</evidence>
<keyword evidence="5" id="KW-0411">Iron-sulfur</keyword>
<gene>
    <name evidence="8" type="ORF">JW592_04760</name>
</gene>